<keyword evidence="3" id="KW-1185">Reference proteome</keyword>
<comment type="caution">
    <text evidence="2">The sequence shown here is derived from an EMBL/GenBank/DDBJ whole genome shotgun (WGS) entry which is preliminary data.</text>
</comment>
<gene>
    <name evidence="2" type="ORF">HNQ75_004347</name>
</gene>
<dbReference type="EMBL" id="JACHEJ010000028">
    <property type="protein sequence ID" value="MBB6182358.1"/>
    <property type="molecule type" value="Genomic_DNA"/>
</dbReference>
<evidence type="ECO:0000313" key="3">
    <source>
        <dbReference type="Proteomes" id="UP000535501"/>
    </source>
</evidence>
<protein>
    <submittedName>
        <fullName evidence="2">Uncharacterized protein</fullName>
    </submittedName>
</protein>
<dbReference type="Proteomes" id="UP000535501">
    <property type="component" value="Unassembled WGS sequence"/>
</dbReference>
<organism evidence="2 3">
    <name type="scientific">Pseudorhizobium flavum</name>
    <dbReference type="NCBI Taxonomy" id="1335061"/>
    <lineage>
        <taxon>Bacteria</taxon>
        <taxon>Pseudomonadati</taxon>
        <taxon>Pseudomonadota</taxon>
        <taxon>Alphaproteobacteria</taxon>
        <taxon>Hyphomicrobiales</taxon>
        <taxon>Rhizobiaceae</taxon>
        <taxon>Rhizobium/Agrobacterium group</taxon>
        <taxon>Pseudorhizobium</taxon>
    </lineage>
</organism>
<proteinExistence type="predicted"/>
<sequence>MVNKTPDRSVNPSAIKRARQSVQTRPWQLRMQSKGSQPISFSEQTVSSLTRILDLLPHLDGLTLKTEMGDVHVSRDFSVDATGAVDSHIATILTADPDINGIVFSGSGKRGEHVASRDDPHYLPAGKEFAIVRDALKAGLIDSSEAVRRTKAIYKKD</sequence>
<dbReference type="RefSeq" id="WP_139346366.1">
    <property type="nucleotide sequence ID" value="NZ_JACHEJ010000028.1"/>
</dbReference>
<accession>A0A7X0DEU5</accession>
<dbReference type="AlphaFoldDB" id="A0A7X0DEU5"/>
<evidence type="ECO:0000256" key="1">
    <source>
        <dbReference type="SAM" id="MobiDB-lite"/>
    </source>
</evidence>
<name>A0A7X0DEU5_9HYPH</name>
<feature type="region of interest" description="Disordered" evidence="1">
    <location>
        <begin position="1"/>
        <end position="25"/>
    </location>
</feature>
<evidence type="ECO:0000313" key="2">
    <source>
        <dbReference type="EMBL" id="MBB6182358.1"/>
    </source>
</evidence>
<reference evidence="2 3" key="1">
    <citation type="submission" date="2020-08" db="EMBL/GenBank/DDBJ databases">
        <title>Genomic Encyclopedia of Type Strains, Phase IV (KMG-IV): sequencing the most valuable type-strain genomes for metagenomic binning, comparative biology and taxonomic classification.</title>
        <authorList>
            <person name="Goeker M."/>
        </authorList>
    </citation>
    <scope>NUCLEOTIDE SEQUENCE [LARGE SCALE GENOMIC DNA]</scope>
    <source>
        <strain evidence="2 3">DSM 102134</strain>
    </source>
</reference>